<dbReference type="SUPFAM" id="SSF54427">
    <property type="entry name" value="NTF2-like"/>
    <property type="match status" value="1"/>
</dbReference>
<accession>A0ABQ6K4J3</accession>
<feature type="domain" description="RNA polymerase sigma factor 70 region 4 type 2" evidence="7">
    <location>
        <begin position="127"/>
        <end position="173"/>
    </location>
</feature>
<dbReference type="InterPro" id="IPR032710">
    <property type="entry name" value="NTF2-like_dom_sf"/>
</dbReference>
<evidence type="ECO:0000256" key="5">
    <source>
        <dbReference type="ARBA" id="ARBA00023163"/>
    </source>
</evidence>
<dbReference type="Proteomes" id="UP001157034">
    <property type="component" value="Unassembled WGS sequence"/>
</dbReference>
<keyword evidence="5" id="KW-0804">Transcription</keyword>
<dbReference type="PANTHER" id="PTHR30173">
    <property type="entry name" value="SIGMA 19 FACTOR"/>
    <property type="match status" value="1"/>
</dbReference>
<dbReference type="NCBIfam" id="NF007214">
    <property type="entry name" value="PRK09636.1"/>
    <property type="match status" value="1"/>
</dbReference>
<gene>
    <name evidence="8" type="ORF">GCM10025881_12970</name>
</gene>
<sequence length="305" mass="33162">MSGNAEIDGEVLGERRHLLSLAFRMLGTIAEAEDAVQETYARWYRMSPAERDAIESPVGWLTRVASRVCLDVLGSARARRERYVGPWLPEPVPPGTFTESLGTASAVVDPLDRVSLDESVSTALLIVLETMTPAERVAFVLHDVFAMPFDEIAEVVGRSPAACRQLAATARRRVSDHRRQQVPRAEHDRVVRAFAAATQRGDLAGLVAVLDPDAVLRADGGGVVSAARNPVLGAERVARFLLGLGEKFPQIEVLPQDTPDGLGFVMWDEGRIVAVVTAAVAGGRIAELRMMRNPEKLTLWNELPA</sequence>
<evidence type="ECO:0000259" key="6">
    <source>
        <dbReference type="Pfam" id="PF04542"/>
    </source>
</evidence>
<dbReference type="NCBIfam" id="TIGR02937">
    <property type="entry name" value="sigma70-ECF"/>
    <property type="match status" value="1"/>
</dbReference>
<dbReference type="SUPFAM" id="SSF88946">
    <property type="entry name" value="Sigma2 domain of RNA polymerase sigma factors"/>
    <property type="match status" value="1"/>
</dbReference>
<dbReference type="InterPro" id="IPR013325">
    <property type="entry name" value="RNA_pol_sigma_r2"/>
</dbReference>
<dbReference type="InterPro" id="IPR013324">
    <property type="entry name" value="RNA_pol_sigma_r3/r4-like"/>
</dbReference>
<evidence type="ECO:0000313" key="8">
    <source>
        <dbReference type="EMBL" id="GMA94473.1"/>
    </source>
</evidence>
<evidence type="ECO:0000256" key="2">
    <source>
        <dbReference type="ARBA" id="ARBA00011344"/>
    </source>
</evidence>
<dbReference type="InterPro" id="IPR052704">
    <property type="entry name" value="ECF_Sigma-70_Domain"/>
</dbReference>
<dbReference type="Gene3D" id="3.10.450.50">
    <property type="match status" value="1"/>
</dbReference>
<organism evidence="8 9">
    <name type="scientific">Pseudolysinimonas kribbensis</name>
    <dbReference type="NCBI Taxonomy" id="433641"/>
    <lineage>
        <taxon>Bacteria</taxon>
        <taxon>Bacillati</taxon>
        <taxon>Actinomycetota</taxon>
        <taxon>Actinomycetes</taxon>
        <taxon>Micrococcales</taxon>
        <taxon>Microbacteriaceae</taxon>
        <taxon>Pseudolysinimonas</taxon>
    </lineage>
</organism>
<dbReference type="EMBL" id="BSVB01000001">
    <property type="protein sequence ID" value="GMA94473.1"/>
    <property type="molecule type" value="Genomic_DNA"/>
</dbReference>
<dbReference type="RefSeq" id="WP_284253392.1">
    <property type="nucleotide sequence ID" value="NZ_BAAAQO010000002.1"/>
</dbReference>
<dbReference type="Pfam" id="PF08281">
    <property type="entry name" value="Sigma70_r4_2"/>
    <property type="match status" value="1"/>
</dbReference>
<feature type="domain" description="RNA polymerase sigma-70 region 2" evidence="6">
    <location>
        <begin position="15"/>
        <end position="77"/>
    </location>
</feature>
<dbReference type="InterPro" id="IPR014284">
    <property type="entry name" value="RNA_pol_sigma-70_dom"/>
</dbReference>
<dbReference type="PANTHER" id="PTHR30173:SF43">
    <property type="entry name" value="ECF RNA POLYMERASE SIGMA FACTOR SIGI-RELATED"/>
    <property type="match status" value="1"/>
</dbReference>
<dbReference type="Gene3D" id="1.10.1740.10">
    <property type="match status" value="1"/>
</dbReference>
<proteinExistence type="inferred from homology"/>
<comment type="similarity">
    <text evidence="1">Belongs to the sigma-70 factor family. ECF subfamily.</text>
</comment>
<evidence type="ECO:0000256" key="1">
    <source>
        <dbReference type="ARBA" id="ARBA00010641"/>
    </source>
</evidence>
<dbReference type="InterPro" id="IPR007627">
    <property type="entry name" value="RNA_pol_sigma70_r2"/>
</dbReference>
<evidence type="ECO:0000313" key="9">
    <source>
        <dbReference type="Proteomes" id="UP001157034"/>
    </source>
</evidence>
<reference evidence="9" key="1">
    <citation type="journal article" date="2019" name="Int. J. Syst. Evol. Microbiol.">
        <title>The Global Catalogue of Microorganisms (GCM) 10K type strain sequencing project: providing services to taxonomists for standard genome sequencing and annotation.</title>
        <authorList>
            <consortium name="The Broad Institute Genomics Platform"/>
            <consortium name="The Broad Institute Genome Sequencing Center for Infectious Disease"/>
            <person name="Wu L."/>
            <person name="Ma J."/>
        </authorList>
    </citation>
    <scope>NUCLEOTIDE SEQUENCE [LARGE SCALE GENOMIC DNA]</scope>
    <source>
        <strain evidence="9">NBRC 108894</strain>
    </source>
</reference>
<dbReference type="InterPro" id="IPR013249">
    <property type="entry name" value="RNA_pol_sigma70_r4_t2"/>
</dbReference>
<keyword evidence="3" id="KW-0805">Transcription regulation</keyword>
<keyword evidence="9" id="KW-1185">Reference proteome</keyword>
<comment type="subunit">
    <text evidence="2">Interacts transiently with the RNA polymerase catalytic core formed by RpoA, RpoB, RpoC and RpoZ (2 alpha, 1 beta, 1 beta' and 1 omega subunit) to form the RNA polymerase holoenzyme that can initiate transcription.</text>
</comment>
<evidence type="ECO:0000259" key="7">
    <source>
        <dbReference type="Pfam" id="PF08281"/>
    </source>
</evidence>
<comment type="caution">
    <text evidence="8">The sequence shown here is derived from an EMBL/GenBank/DDBJ whole genome shotgun (WGS) entry which is preliminary data.</text>
</comment>
<dbReference type="InterPro" id="IPR036388">
    <property type="entry name" value="WH-like_DNA-bd_sf"/>
</dbReference>
<dbReference type="SUPFAM" id="SSF88659">
    <property type="entry name" value="Sigma3 and sigma4 domains of RNA polymerase sigma factors"/>
    <property type="match status" value="1"/>
</dbReference>
<dbReference type="Pfam" id="PF04542">
    <property type="entry name" value="Sigma70_r2"/>
    <property type="match status" value="1"/>
</dbReference>
<name>A0ABQ6K4J3_9MICO</name>
<keyword evidence="4" id="KW-0731">Sigma factor</keyword>
<protein>
    <submittedName>
        <fullName evidence="8">RNA polymerase sigma24 factor</fullName>
    </submittedName>
</protein>
<evidence type="ECO:0000256" key="3">
    <source>
        <dbReference type="ARBA" id="ARBA00023015"/>
    </source>
</evidence>
<evidence type="ECO:0000256" key="4">
    <source>
        <dbReference type="ARBA" id="ARBA00023082"/>
    </source>
</evidence>
<dbReference type="Gene3D" id="1.10.10.10">
    <property type="entry name" value="Winged helix-like DNA-binding domain superfamily/Winged helix DNA-binding domain"/>
    <property type="match status" value="1"/>
</dbReference>